<keyword evidence="3" id="KW-1185">Reference proteome</keyword>
<reference evidence="3" key="2">
    <citation type="submission" date="2015-01" db="EMBL/GenBank/DDBJ databases">
        <title>Evolutionary Origins and Diversification of the Mycorrhizal Mutualists.</title>
        <authorList>
            <consortium name="DOE Joint Genome Institute"/>
            <consortium name="Mycorrhizal Genomics Consortium"/>
            <person name="Kohler A."/>
            <person name="Kuo A."/>
            <person name="Nagy L.G."/>
            <person name="Floudas D."/>
            <person name="Copeland A."/>
            <person name="Barry K.W."/>
            <person name="Cichocki N."/>
            <person name="Veneault-Fourrey C."/>
            <person name="LaButti K."/>
            <person name="Lindquist E.A."/>
            <person name="Lipzen A."/>
            <person name="Lundell T."/>
            <person name="Morin E."/>
            <person name="Murat C."/>
            <person name="Riley R."/>
            <person name="Ohm R."/>
            <person name="Sun H."/>
            <person name="Tunlid A."/>
            <person name="Henrissat B."/>
            <person name="Grigoriev I.V."/>
            <person name="Hibbett D.S."/>
            <person name="Martin F."/>
        </authorList>
    </citation>
    <scope>NUCLEOTIDE SEQUENCE [LARGE SCALE GENOMIC DNA]</scope>
    <source>
        <strain evidence="3">h7</strain>
    </source>
</reference>
<evidence type="ECO:0000313" key="3">
    <source>
        <dbReference type="Proteomes" id="UP000053424"/>
    </source>
</evidence>
<dbReference type="Proteomes" id="UP000053424">
    <property type="component" value="Unassembled WGS sequence"/>
</dbReference>
<dbReference type="AlphaFoldDB" id="A0A0C3BWG0"/>
<protein>
    <submittedName>
        <fullName evidence="2">Uncharacterized protein</fullName>
    </submittedName>
</protein>
<evidence type="ECO:0000313" key="2">
    <source>
        <dbReference type="EMBL" id="KIM35726.1"/>
    </source>
</evidence>
<dbReference type="EMBL" id="KN831815">
    <property type="protein sequence ID" value="KIM35726.1"/>
    <property type="molecule type" value="Genomic_DNA"/>
</dbReference>
<accession>A0A0C3BWG0</accession>
<sequence>MRLCLYLLSNFLLVFFSYHYSSQEHPTSTLELTISNFHGAGFRPDHLYFDLTDAQVSLSQASQYYAHSATGCL</sequence>
<dbReference type="HOGENOM" id="CLU_2705083_0_0_1"/>
<proteinExistence type="predicted"/>
<organism evidence="2 3">
    <name type="scientific">Hebeloma cylindrosporum</name>
    <dbReference type="NCBI Taxonomy" id="76867"/>
    <lineage>
        <taxon>Eukaryota</taxon>
        <taxon>Fungi</taxon>
        <taxon>Dikarya</taxon>
        <taxon>Basidiomycota</taxon>
        <taxon>Agaricomycotina</taxon>
        <taxon>Agaricomycetes</taxon>
        <taxon>Agaricomycetidae</taxon>
        <taxon>Agaricales</taxon>
        <taxon>Agaricineae</taxon>
        <taxon>Hymenogastraceae</taxon>
        <taxon>Hebeloma</taxon>
    </lineage>
</organism>
<keyword evidence="1" id="KW-0732">Signal</keyword>
<evidence type="ECO:0000256" key="1">
    <source>
        <dbReference type="SAM" id="SignalP"/>
    </source>
</evidence>
<gene>
    <name evidence="2" type="ORF">M413DRAFT_32283</name>
</gene>
<reference evidence="2 3" key="1">
    <citation type="submission" date="2014-04" db="EMBL/GenBank/DDBJ databases">
        <authorList>
            <consortium name="DOE Joint Genome Institute"/>
            <person name="Kuo A."/>
            <person name="Gay G."/>
            <person name="Dore J."/>
            <person name="Kohler A."/>
            <person name="Nagy L.G."/>
            <person name="Floudas D."/>
            <person name="Copeland A."/>
            <person name="Barry K.W."/>
            <person name="Cichocki N."/>
            <person name="Veneault-Fourrey C."/>
            <person name="LaButti K."/>
            <person name="Lindquist E.A."/>
            <person name="Lipzen A."/>
            <person name="Lundell T."/>
            <person name="Morin E."/>
            <person name="Murat C."/>
            <person name="Sun H."/>
            <person name="Tunlid A."/>
            <person name="Henrissat B."/>
            <person name="Grigoriev I.V."/>
            <person name="Hibbett D.S."/>
            <person name="Martin F."/>
            <person name="Nordberg H.P."/>
            <person name="Cantor M.N."/>
            <person name="Hua S.X."/>
        </authorList>
    </citation>
    <scope>NUCLEOTIDE SEQUENCE [LARGE SCALE GENOMIC DNA]</scope>
    <source>
        <strain evidence="3">h7</strain>
    </source>
</reference>
<name>A0A0C3BWG0_HEBCY</name>
<feature type="signal peptide" evidence="1">
    <location>
        <begin position="1"/>
        <end position="23"/>
    </location>
</feature>
<feature type="chain" id="PRO_5002175834" evidence="1">
    <location>
        <begin position="24"/>
        <end position="73"/>
    </location>
</feature>